<feature type="region of interest" description="Disordered" evidence="1">
    <location>
        <begin position="305"/>
        <end position="334"/>
    </location>
</feature>
<feature type="compositionally biased region" description="Polar residues" evidence="1">
    <location>
        <begin position="484"/>
        <end position="501"/>
    </location>
</feature>
<reference evidence="2 3" key="1">
    <citation type="journal article" date="2014" name="Mol. Plant">
        <title>Chromosome Scale Genome Assembly and Transcriptome Profiling of Nannochloropsis gaditana in Nitrogen Depletion.</title>
        <authorList>
            <person name="Corteggiani Carpinelli E."/>
            <person name="Telatin A."/>
            <person name="Vitulo N."/>
            <person name="Forcato C."/>
            <person name="D'Angelo M."/>
            <person name="Schiavon R."/>
            <person name="Vezzi A."/>
            <person name="Giacometti G.M."/>
            <person name="Morosinotto T."/>
            <person name="Valle G."/>
        </authorList>
    </citation>
    <scope>NUCLEOTIDE SEQUENCE [LARGE SCALE GENOMIC DNA]</scope>
    <source>
        <strain evidence="2 3">B-31</strain>
    </source>
</reference>
<feature type="region of interest" description="Disordered" evidence="1">
    <location>
        <begin position="362"/>
        <end position="508"/>
    </location>
</feature>
<feature type="compositionally biased region" description="Basic and acidic residues" evidence="1">
    <location>
        <begin position="257"/>
        <end position="266"/>
    </location>
</feature>
<feature type="compositionally biased region" description="Low complexity" evidence="1">
    <location>
        <begin position="425"/>
        <end position="449"/>
    </location>
</feature>
<evidence type="ECO:0000313" key="3">
    <source>
        <dbReference type="Proteomes" id="UP000019335"/>
    </source>
</evidence>
<dbReference type="Proteomes" id="UP000019335">
    <property type="component" value="Unassembled WGS sequence"/>
</dbReference>
<feature type="region of interest" description="Disordered" evidence="1">
    <location>
        <begin position="201"/>
        <end position="270"/>
    </location>
</feature>
<organism evidence="2 3">
    <name type="scientific">Nannochloropsis gaditana</name>
    <dbReference type="NCBI Taxonomy" id="72520"/>
    <lineage>
        <taxon>Eukaryota</taxon>
        <taxon>Sar</taxon>
        <taxon>Stramenopiles</taxon>
        <taxon>Ochrophyta</taxon>
        <taxon>Eustigmatophyceae</taxon>
        <taxon>Eustigmatales</taxon>
        <taxon>Monodopsidaceae</taxon>
        <taxon>Nannochloropsis</taxon>
    </lineage>
</organism>
<protein>
    <submittedName>
        <fullName evidence="2">Uncharacterized protein</fullName>
    </submittedName>
</protein>
<feature type="compositionally biased region" description="Basic residues" evidence="1">
    <location>
        <begin position="365"/>
        <end position="374"/>
    </location>
</feature>
<feature type="compositionally biased region" description="Basic and acidic residues" evidence="1">
    <location>
        <begin position="316"/>
        <end position="334"/>
    </location>
</feature>
<keyword evidence="3" id="KW-1185">Reference proteome</keyword>
<feature type="compositionally biased region" description="Gly residues" evidence="1">
    <location>
        <begin position="247"/>
        <end position="256"/>
    </location>
</feature>
<feature type="compositionally biased region" description="Basic and acidic residues" evidence="1">
    <location>
        <begin position="231"/>
        <end position="245"/>
    </location>
</feature>
<proteinExistence type="predicted"/>
<comment type="caution">
    <text evidence="2">The sequence shown here is derived from an EMBL/GenBank/DDBJ whole genome shotgun (WGS) entry which is preliminary data.</text>
</comment>
<dbReference type="EMBL" id="AZIL01002345">
    <property type="protein sequence ID" value="EWM21950.1"/>
    <property type="molecule type" value="Genomic_DNA"/>
</dbReference>
<name>W7T4N5_9STRA</name>
<gene>
    <name evidence="2" type="ORF">Naga_100157g8</name>
</gene>
<sequence>MINFQSGGGAVAFKAPPVVAAIVTPAHRKPRTRNPPKTTVMNRLPRPALSQLHPSHPLRKEVFKVYKWMGNFLESLRPLDLAESTVASYFKALALLLGYRDREQGKSRRYAPMGEEEAAAEEKMSLKDDAPVTLTDIGDVRKFSDAVAELREYIQQRRDARGLRSDYAGKRYTPVCKHLASFLAATQRKLIAEAAELPGHGVGEVRGSLRREQGEHSHERRAGTVITRHQSSKDRGGNGNAREDEAGSGGSQGEGGQGEKESERKRQCVASTVGNRREEYGEEEMESLKLNAQIEVGQIWDRRRAGEGEGVGGGEVKAEGGKEAGTEGTEAREDRELKRLREALAQNTQQKKALEIRVEKMSRKLDRRTKKIRRLKEEKASVKAALDQAQARLEGERQERMRRMEEELEFLRRGQDRQQGGGGTPNPASSSVSAPLPALPPKATAFTPTPCSPSLDSRLSSVPFADSSPRSPSPGLCCLHPRTATASSSGSMECLQQTQRQKNSDGNE</sequence>
<dbReference type="OrthoDB" id="198398at2759"/>
<feature type="compositionally biased region" description="Basic and acidic residues" evidence="1">
    <location>
        <begin position="393"/>
        <end position="416"/>
    </location>
</feature>
<evidence type="ECO:0000313" key="2">
    <source>
        <dbReference type="EMBL" id="EWM21950.1"/>
    </source>
</evidence>
<feature type="compositionally biased region" description="Basic and acidic residues" evidence="1">
    <location>
        <begin position="207"/>
        <end position="222"/>
    </location>
</feature>
<accession>W7T4N5</accession>
<dbReference type="AlphaFoldDB" id="W7T4N5"/>
<evidence type="ECO:0000256" key="1">
    <source>
        <dbReference type="SAM" id="MobiDB-lite"/>
    </source>
</evidence>